<reference evidence="1 2" key="1">
    <citation type="submission" date="2021-01" db="EMBL/GenBank/DDBJ databases">
        <title>Whole genome shotgun sequence of Catellatospora chokoriensis NBRC 107358.</title>
        <authorList>
            <person name="Komaki H."/>
            <person name="Tamura T."/>
        </authorList>
    </citation>
    <scope>NUCLEOTIDE SEQUENCE [LARGE SCALE GENOMIC DNA]</scope>
    <source>
        <strain evidence="1 2">NBRC 107358</strain>
    </source>
</reference>
<dbReference type="PANTHER" id="PTHR38436:SF1">
    <property type="entry name" value="ESTER CYCLASE"/>
    <property type="match status" value="1"/>
</dbReference>
<evidence type="ECO:0000313" key="1">
    <source>
        <dbReference type="EMBL" id="GIF94430.1"/>
    </source>
</evidence>
<gene>
    <name evidence="1" type="ORF">Cch02nite_78740</name>
</gene>
<dbReference type="InterPro" id="IPR009959">
    <property type="entry name" value="Cyclase_SnoaL-like"/>
</dbReference>
<dbReference type="GO" id="GO:0030638">
    <property type="term" value="P:polyketide metabolic process"/>
    <property type="evidence" value="ECO:0007669"/>
    <property type="project" value="InterPro"/>
</dbReference>
<dbReference type="Gene3D" id="3.10.450.50">
    <property type="match status" value="1"/>
</dbReference>
<dbReference type="EMBL" id="BONG01000096">
    <property type="protein sequence ID" value="GIF94430.1"/>
    <property type="molecule type" value="Genomic_DNA"/>
</dbReference>
<keyword evidence="2" id="KW-1185">Reference proteome</keyword>
<sequence>MAMDHEELAAALFRILETGDPGLAAQVVGPDNHNREAAVAPVACATPGPAGTLASGAWLRSAFSGLRFPVLGVARNEHQVWIRLRMQGRHTGPFVRFRDGALDQAVPPTGRDIDFEQVHLLDIRDGRVVRHEAVRDDLTMLGQLGVFPPTPALAARMVAWKVSGRAARAADRVSTLAAEAAGLASGHRAAAHRRA</sequence>
<name>A0A8J3NXL8_9ACTN</name>
<organism evidence="1 2">
    <name type="scientific">Catellatospora chokoriensis</name>
    <dbReference type="NCBI Taxonomy" id="310353"/>
    <lineage>
        <taxon>Bacteria</taxon>
        <taxon>Bacillati</taxon>
        <taxon>Actinomycetota</taxon>
        <taxon>Actinomycetes</taxon>
        <taxon>Micromonosporales</taxon>
        <taxon>Micromonosporaceae</taxon>
        <taxon>Catellatospora</taxon>
    </lineage>
</organism>
<protein>
    <recommendedName>
        <fullName evidence="3">SnoaL-like polyketide cyclase</fullName>
    </recommendedName>
</protein>
<comment type="caution">
    <text evidence="1">The sequence shown here is derived from an EMBL/GenBank/DDBJ whole genome shotgun (WGS) entry which is preliminary data.</text>
</comment>
<dbReference type="RefSeq" id="WP_191840474.1">
    <property type="nucleotide sequence ID" value="NZ_BAAALB010000040.1"/>
</dbReference>
<dbReference type="AlphaFoldDB" id="A0A8J3NXL8"/>
<proteinExistence type="predicted"/>
<dbReference type="PANTHER" id="PTHR38436">
    <property type="entry name" value="POLYKETIDE CYCLASE SNOAL-LIKE DOMAIN"/>
    <property type="match status" value="1"/>
</dbReference>
<dbReference type="Proteomes" id="UP000619293">
    <property type="component" value="Unassembled WGS sequence"/>
</dbReference>
<evidence type="ECO:0000313" key="2">
    <source>
        <dbReference type="Proteomes" id="UP000619293"/>
    </source>
</evidence>
<evidence type="ECO:0008006" key="3">
    <source>
        <dbReference type="Google" id="ProtNLM"/>
    </source>
</evidence>
<dbReference type="SUPFAM" id="SSF54427">
    <property type="entry name" value="NTF2-like"/>
    <property type="match status" value="1"/>
</dbReference>
<dbReference type="InterPro" id="IPR032710">
    <property type="entry name" value="NTF2-like_dom_sf"/>
</dbReference>
<dbReference type="Pfam" id="PF07366">
    <property type="entry name" value="SnoaL"/>
    <property type="match status" value="1"/>
</dbReference>
<accession>A0A8J3NXL8</accession>